<protein>
    <submittedName>
        <fullName evidence="2">Uncharacterized protein</fullName>
    </submittedName>
</protein>
<evidence type="ECO:0000313" key="2">
    <source>
        <dbReference type="EMBL" id="ABP00371.1"/>
    </source>
</evidence>
<keyword evidence="1" id="KW-1133">Transmembrane helix</keyword>
<dbReference type="EMBL" id="AE017245">
    <property type="protein sequence ID" value="ABP00371.1"/>
    <property type="molecule type" value="Genomic_DNA"/>
</dbReference>
<organism evidence="2 3">
    <name type="scientific">Mycoplasmopsis synoviae (strain 53)</name>
    <name type="common">Mycoplasma synoviae</name>
    <dbReference type="NCBI Taxonomy" id="262723"/>
    <lineage>
        <taxon>Bacteria</taxon>
        <taxon>Bacillati</taxon>
        <taxon>Mycoplasmatota</taxon>
        <taxon>Mycoplasmoidales</taxon>
        <taxon>Metamycoplasmataceae</taxon>
        <taxon>Mycoplasmopsis</taxon>
    </lineage>
</organism>
<proteinExistence type="predicted"/>
<feature type="transmembrane region" description="Helical" evidence="1">
    <location>
        <begin position="27"/>
        <end position="55"/>
    </location>
</feature>
<evidence type="ECO:0000313" key="3">
    <source>
        <dbReference type="Proteomes" id="UP000000549"/>
    </source>
</evidence>
<name>A4Q7Z9_MYCS5</name>
<dbReference type="Proteomes" id="UP000000549">
    <property type="component" value="Chromosome"/>
</dbReference>
<evidence type="ECO:0000256" key="1">
    <source>
        <dbReference type="SAM" id="Phobius"/>
    </source>
</evidence>
<keyword evidence="1" id="KW-0812">Transmembrane</keyword>
<sequence length="93" mass="10885">MFNLLAIFILSLVFVFNYLKQKLDSNVYIVFEILAGFSIAFLAIGVFRSILILIIKSSWKFSNETFLKEILIMYFIFSLKFKKLNTLTKNNTI</sequence>
<dbReference type="STRING" id="262723.MS53_0696"/>
<dbReference type="KEGG" id="msy:MS53_0696"/>
<gene>
    <name evidence="2" type="ordered locus">MS53_0696</name>
</gene>
<accession>A4Q7Z9</accession>
<reference evidence="2 3" key="1">
    <citation type="journal article" date="2005" name="J. Bacteriol.">
        <title>Swine and poultry pathogens: the complete genome sequences of two strains of Mycoplasma hyopneumoniae and a strain of Mycoplasma synoviae.</title>
        <authorList>
            <person name="Vasconcelos A.T."/>
            <person name="Ferreira H.B."/>
            <person name="Bizarro C.V."/>
            <person name="Bonatto S.L."/>
            <person name="Carvalho M.O."/>
            <person name="Pinto P.M."/>
            <person name="Almeida D.F."/>
            <person name="Almeida L.G."/>
            <person name="Almeida R."/>
            <person name="Alves-Filho L."/>
            <person name="Assuncao E.N."/>
            <person name="Azevedo V.A."/>
            <person name="Bogo M.R."/>
            <person name="Brigido M.M."/>
            <person name="Brocchi M."/>
            <person name="Burity H.A."/>
            <person name="Camargo A.A."/>
            <person name="Camargo S.S."/>
            <person name="Carepo M.S."/>
            <person name="Carraro D.M."/>
            <person name="de Mattos Cascardo J.C."/>
            <person name="Castro L.A."/>
            <person name="Cavalcanti G."/>
            <person name="Chemale G."/>
            <person name="Collevatti R.G."/>
            <person name="Cunha C.W."/>
            <person name="Dallagiovanna B."/>
            <person name="Dambros B.P."/>
            <person name="Dellagostin O.A."/>
            <person name="Falcao C."/>
            <person name="Fantinatti-Garboggini F."/>
            <person name="Felipe M.S."/>
            <person name="Fiorentin L."/>
            <person name="Franco G.R."/>
            <person name="Freitas N.S."/>
            <person name="Frias D."/>
            <person name="Grangeiro T.B."/>
            <person name="Grisard E.C."/>
            <person name="Guimaraes C.T."/>
            <person name="Hungria M."/>
            <person name="Jardim S.N."/>
            <person name="Krieger M.A."/>
            <person name="Laurino J.P."/>
            <person name="Lima L.F."/>
            <person name="Lopes M.I."/>
            <person name="Loreto E.L."/>
            <person name="Madeira H.M."/>
            <person name="Manfio G.P."/>
            <person name="Maranhao A.Q."/>
            <person name="Martinkovics C.T."/>
            <person name="Medeiros S.R."/>
            <person name="Moreira M.A."/>
            <person name="Neiva M."/>
            <person name="Ramalho-Neto C.E."/>
            <person name="Nicolas M.F."/>
            <person name="Oliveira S.C."/>
            <person name="Paixao R.F."/>
            <person name="Pedrosa F.O."/>
            <person name="Pena S.D."/>
            <person name="Pereira M."/>
            <person name="Pereira-Ferrari L."/>
            <person name="Piffer I."/>
            <person name="Pinto L.S."/>
            <person name="Potrich D.P."/>
            <person name="Salim A.C."/>
            <person name="Santos F.R."/>
            <person name="Schmitt R."/>
            <person name="Schneider M.P."/>
            <person name="Schrank A."/>
            <person name="Schrank I.S."/>
            <person name="Schuck A.F."/>
            <person name="Seuanez H.N."/>
            <person name="Silva D.W."/>
            <person name="Silva R."/>
            <person name="Silva S.C."/>
            <person name="Soares C.M."/>
            <person name="Souza K.R."/>
            <person name="Souza R.C."/>
            <person name="Staats C.C."/>
            <person name="Steffens M.B."/>
            <person name="Teixeira S.M."/>
            <person name="Urmenyi T.P."/>
            <person name="Vainstein M.H."/>
            <person name="Zuccherato L.W."/>
            <person name="Simpson A.J."/>
            <person name="Zaha A."/>
        </authorList>
    </citation>
    <scope>NUCLEOTIDE SEQUENCE [LARGE SCALE GENOMIC DNA]</scope>
    <source>
        <strain evidence="2 3">53</strain>
    </source>
</reference>
<keyword evidence="3" id="KW-1185">Reference proteome</keyword>
<dbReference type="HOGENOM" id="CLU_2396534_0_0_14"/>
<keyword evidence="1" id="KW-0472">Membrane</keyword>
<dbReference type="AlphaFoldDB" id="A4Q7Z9"/>